<accession>A0A4R4N8C1</accession>
<organism evidence="1 2">
    <name type="scientific">Nonomuraea longispora</name>
    <dbReference type="NCBI Taxonomy" id="1848320"/>
    <lineage>
        <taxon>Bacteria</taxon>
        <taxon>Bacillati</taxon>
        <taxon>Actinomycetota</taxon>
        <taxon>Actinomycetes</taxon>
        <taxon>Streptosporangiales</taxon>
        <taxon>Streptosporangiaceae</taxon>
        <taxon>Nonomuraea</taxon>
    </lineage>
</organism>
<dbReference type="OrthoDB" id="7200137at2"/>
<protein>
    <submittedName>
        <fullName evidence="1">Uncharacterized protein</fullName>
    </submittedName>
</protein>
<comment type="caution">
    <text evidence="1">The sequence shown here is derived from an EMBL/GenBank/DDBJ whole genome shotgun (WGS) entry which is preliminary data.</text>
</comment>
<sequence length="101" mass="10519">MIFITSCCHMNGNSNHVIAQPTSSVRLIGALAITQTAGYGVLYYAFSVFIPPMSRDLHVGVAQLSAHAGRAGVRNGGPGAVDGQGRLIALGELTTRKPPNT</sequence>
<name>A0A4R4N8C1_9ACTN</name>
<dbReference type="EMBL" id="SMJZ01000075">
    <property type="protein sequence ID" value="TDC05139.1"/>
    <property type="molecule type" value="Genomic_DNA"/>
</dbReference>
<keyword evidence="2" id="KW-1185">Reference proteome</keyword>
<reference evidence="1 2" key="1">
    <citation type="submission" date="2019-02" db="EMBL/GenBank/DDBJ databases">
        <title>Draft genome sequences of novel Actinobacteria.</title>
        <authorList>
            <person name="Sahin N."/>
            <person name="Ay H."/>
            <person name="Saygin H."/>
        </authorList>
    </citation>
    <scope>NUCLEOTIDE SEQUENCE [LARGE SCALE GENOMIC DNA]</scope>
    <source>
        <strain evidence="1 2">KC201</strain>
    </source>
</reference>
<evidence type="ECO:0000313" key="1">
    <source>
        <dbReference type="EMBL" id="TDC05139.1"/>
    </source>
</evidence>
<proteinExistence type="predicted"/>
<dbReference type="AlphaFoldDB" id="A0A4R4N8C1"/>
<evidence type="ECO:0000313" key="2">
    <source>
        <dbReference type="Proteomes" id="UP000295157"/>
    </source>
</evidence>
<dbReference type="RefSeq" id="WP_132334205.1">
    <property type="nucleotide sequence ID" value="NZ_SMJZ01000075.1"/>
</dbReference>
<dbReference type="Proteomes" id="UP000295157">
    <property type="component" value="Unassembled WGS sequence"/>
</dbReference>
<gene>
    <name evidence="1" type="ORF">E1267_20525</name>
</gene>